<feature type="region of interest" description="Disordered" evidence="1">
    <location>
        <begin position="1"/>
        <end position="166"/>
    </location>
</feature>
<feature type="region of interest" description="Disordered" evidence="1">
    <location>
        <begin position="1003"/>
        <end position="1035"/>
    </location>
</feature>
<feature type="region of interest" description="Disordered" evidence="1">
    <location>
        <begin position="1082"/>
        <end position="1102"/>
    </location>
</feature>
<evidence type="ECO:0000313" key="3">
    <source>
        <dbReference type="Proteomes" id="UP001497480"/>
    </source>
</evidence>
<accession>A0AAV1X3D1</accession>
<evidence type="ECO:0008006" key="4">
    <source>
        <dbReference type="Google" id="ProtNLM"/>
    </source>
</evidence>
<protein>
    <recommendedName>
        <fullName evidence="4">Time for coffee</fullName>
    </recommendedName>
</protein>
<feature type="region of interest" description="Disordered" evidence="1">
    <location>
        <begin position="734"/>
        <end position="768"/>
    </location>
</feature>
<feature type="compositionally biased region" description="Polar residues" evidence="1">
    <location>
        <begin position="1024"/>
        <end position="1035"/>
    </location>
</feature>
<reference evidence="2 3" key="1">
    <citation type="submission" date="2024-03" db="EMBL/GenBank/DDBJ databases">
        <authorList>
            <person name="Martinez-Hernandez J."/>
        </authorList>
    </citation>
    <scope>NUCLEOTIDE SEQUENCE [LARGE SCALE GENOMIC DNA]</scope>
</reference>
<evidence type="ECO:0000313" key="2">
    <source>
        <dbReference type="EMBL" id="CAL0316155.1"/>
    </source>
</evidence>
<feature type="compositionally biased region" description="Low complexity" evidence="1">
    <location>
        <begin position="691"/>
        <end position="721"/>
    </location>
</feature>
<dbReference type="Proteomes" id="UP001497480">
    <property type="component" value="Unassembled WGS sequence"/>
</dbReference>
<feature type="compositionally biased region" description="Basic residues" evidence="1">
    <location>
        <begin position="11"/>
        <end position="20"/>
    </location>
</feature>
<feature type="compositionally biased region" description="Polar residues" evidence="1">
    <location>
        <begin position="756"/>
        <end position="768"/>
    </location>
</feature>
<feature type="compositionally biased region" description="Basic residues" evidence="1">
    <location>
        <begin position="32"/>
        <end position="48"/>
    </location>
</feature>
<feature type="compositionally biased region" description="Acidic residues" evidence="1">
    <location>
        <begin position="57"/>
        <end position="68"/>
    </location>
</feature>
<proteinExistence type="predicted"/>
<dbReference type="EMBL" id="CAXHTB010000012">
    <property type="protein sequence ID" value="CAL0316155.1"/>
    <property type="molecule type" value="Genomic_DNA"/>
</dbReference>
<name>A0AAV1X3D1_LUPLU</name>
<evidence type="ECO:0000256" key="1">
    <source>
        <dbReference type="SAM" id="MobiDB-lite"/>
    </source>
</evidence>
<feature type="compositionally biased region" description="Polar residues" evidence="1">
    <location>
        <begin position="899"/>
        <end position="909"/>
    </location>
</feature>
<feature type="compositionally biased region" description="Polar residues" evidence="1">
    <location>
        <begin position="790"/>
        <end position="799"/>
    </location>
</feature>
<feature type="region of interest" description="Disordered" evidence="1">
    <location>
        <begin position="200"/>
        <end position="243"/>
    </location>
</feature>
<organism evidence="2 3">
    <name type="scientific">Lupinus luteus</name>
    <name type="common">European yellow lupine</name>
    <dbReference type="NCBI Taxonomy" id="3873"/>
    <lineage>
        <taxon>Eukaryota</taxon>
        <taxon>Viridiplantae</taxon>
        <taxon>Streptophyta</taxon>
        <taxon>Embryophyta</taxon>
        <taxon>Tracheophyta</taxon>
        <taxon>Spermatophyta</taxon>
        <taxon>Magnoliopsida</taxon>
        <taxon>eudicotyledons</taxon>
        <taxon>Gunneridae</taxon>
        <taxon>Pentapetalae</taxon>
        <taxon>rosids</taxon>
        <taxon>fabids</taxon>
        <taxon>Fabales</taxon>
        <taxon>Fabaceae</taxon>
        <taxon>Papilionoideae</taxon>
        <taxon>50 kb inversion clade</taxon>
        <taxon>genistoids sensu lato</taxon>
        <taxon>core genistoids</taxon>
        <taxon>Genisteae</taxon>
        <taxon>Lupinus</taxon>
    </lineage>
</organism>
<dbReference type="GO" id="GO:0042752">
    <property type="term" value="P:regulation of circadian rhythm"/>
    <property type="evidence" value="ECO:0007669"/>
    <property type="project" value="InterPro"/>
</dbReference>
<feature type="region of interest" description="Disordered" evidence="1">
    <location>
        <begin position="688"/>
        <end position="721"/>
    </location>
</feature>
<dbReference type="InterPro" id="IPR039317">
    <property type="entry name" value="TIC"/>
</dbReference>
<feature type="region of interest" description="Disordered" evidence="1">
    <location>
        <begin position="383"/>
        <end position="420"/>
    </location>
</feature>
<feature type="compositionally biased region" description="Low complexity" evidence="1">
    <location>
        <begin position="1004"/>
        <end position="1016"/>
    </location>
</feature>
<sequence>MERNTESRKSSISKRSHRAIPLRDSSEETSSNRRRNRDSERNKRRRTFNSHSHTTDDDSAGNEQDEDVRDAGDDSFMRSNNTILSTSDQNHRRSFMIGVAVPRKARSASVKRSPASGGEEQNFRQRWNSPGRDSVEPASTSSDNVSARKMQVIGGGASTSKSSSSDVDIEMAELLFGLMTSKNHELKDVEEKEVEDYNTTADLDCHENGSSEAPKKDIGKDKLNSGAGCDGVTADGRSVSPTRESLACSKLDFDKQDTSSATVMAKHQRTDKFEIDLMASPSTMLPPDRDDLSRGEFTSKTTDMALDVEMKRGDSIKVEDKVGKPIKKETKKGRFSARDFHLEETLQEFKEVKMFNFKEKRDMPNHDLEKPNNDNDINLKLEEQDKNKEQLTKSSNPGVDKTAQSSSVPFSTAVSGRPSSVSSIGYMPPLQTVVKMNKTTGLLTETQNMNFVLSQPRPKRCATHQYIARNIFLHQQFSKTKPHLPAAVGSTSLCGTTPNDVPSAESMVVGKQSSKHLAGVNQGLVAATSDPSLAATKNSNNAYPLDSTHRMQLVLQQGPTGNLVHGPASLFPPGQHQASVAVATSQAGGVNSASRASSYTKSHSSAAGSVGNSSTLPTLDATMSFKYPKFSASDTPYMTIVQNNGYSFPLSTSLGANAATRGTSPAQATHIINGPFYSSQIVHPLHHPQQHLHPQAPVQSSYLTASTSSGSSSHKQSQGAQVNGNSILTSTMVQPQQLQKQQTSLSHPRQYGTEMSGENTSSVASRTSYPSKNMQWHNYTIPVHPMNLSFKPSATSDTAGGNDENFGDKKQQQQASKGGVEVVPSQAFAISFPAFNGTNAPSNLNFSSIIQNPVIFQSLPDAAWQGYQAASTSHTKQKTNSITEGNSSHQDDEKKNTHGKSSTNGPTTLVFDNSSKNLNFMLSPTNGNWPSQCIASTAITSVPLSSNASNSQQTPQLLQLQKQHGMQQQQNAMATRYKASSTNNTARKFVNNAPVFSQTVAQCKSSNQGSHSKSSGRTVDSHVHQTSGITSNAPTHKSFAQEHGRVSQGHMQISFSGNYINSLPAPGQQLLNSNQPLYSTAAGTRLNEGNLKPSLDGRKVGQ</sequence>
<gene>
    <name evidence="2" type="ORF">LLUT_LOCUS17215</name>
</gene>
<feature type="region of interest" description="Disordered" evidence="1">
    <location>
        <begin position="870"/>
        <end position="909"/>
    </location>
</feature>
<comment type="caution">
    <text evidence="2">The sequence shown here is derived from an EMBL/GenBank/DDBJ whole genome shotgun (WGS) entry which is preliminary data.</text>
</comment>
<feature type="region of interest" description="Disordered" evidence="1">
    <location>
        <begin position="790"/>
        <end position="820"/>
    </location>
</feature>
<feature type="compositionally biased region" description="Basic and acidic residues" evidence="1">
    <location>
        <begin position="203"/>
        <end position="223"/>
    </location>
</feature>
<feature type="compositionally biased region" description="Polar residues" evidence="1">
    <location>
        <begin position="77"/>
        <end position="88"/>
    </location>
</feature>
<feature type="compositionally biased region" description="Polar residues" evidence="1">
    <location>
        <begin position="392"/>
        <end position="420"/>
    </location>
</feature>
<dbReference type="PANTHER" id="PTHR34798">
    <property type="entry name" value="PROTEIN TIME FOR COFFEE"/>
    <property type="match status" value="1"/>
</dbReference>
<dbReference type="PANTHER" id="PTHR34798:SF1">
    <property type="entry name" value="TIC-LIKE PROTEIN"/>
    <property type="match status" value="1"/>
</dbReference>
<feature type="compositionally biased region" description="Polar residues" evidence="1">
    <location>
        <begin position="870"/>
        <end position="888"/>
    </location>
</feature>
<keyword evidence="3" id="KW-1185">Reference proteome</keyword>
<dbReference type="AlphaFoldDB" id="A0AAV1X3D1"/>
<dbReference type="GO" id="GO:0005634">
    <property type="term" value="C:nucleus"/>
    <property type="evidence" value="ECO:0007669"/>
    <property type="project" value="TreeGrafter"/>
</dbReference>